<evidence type="ECO:0008006" key="3">
    <source>
        <dbReference type="Google" id="ProtNLM"/>
    </source>
</evidence>
<reference evidence="2" key="1">
    <citation type="submission" date="2017-04" db="EMBL/GenBank/DDBJ databases">
        <title>Function of individual gut microbiota members based on whole genome sequencing of pure cultures obtained from chicken caecum.</title>
        <authorList>
            <person name="Medvecky M."/>
            <person name="Cejkova D."/>
            <person name="Polansky O."/>
            <person name="Karasova D."/>
            <person name="Kubasova T."/>
            <person name="Cizek A."/>
            <person name="Rychlik I."/>
        </authorList>
    </citation>
    <scope>NUCLEOTIDE SEQUENCE [LARGE SCALE GENOMIC DNA]</scope>
    <source>
        <strain evidence="2">An180</strain>
    </source>
</reference>
<accession>A0A1Y4LFT6</accession>
<protein>
    <recommendedName>
        <fullName evidence="3">Bypass of forespore C C-terminal domain-containing protein</fullName>
    </recommendedName>
</protein>
<dbReference type="AlphaFoldDB" id="A0A1Y4LFT6"/>
<organism evidence="1 2">
    <name type="scientific">Butyricicoccus pullicaecorum</name>
    <dbReference type="NCBI Taxonomy" id="501571"/>
    <lineage>
        <taxon>Bacteria</taxon>
        <taxon>Bacillati</taxon>
        <taxon>Bacillota</taxon>
        <taxon>Clostridia</taxon>
        <taxon>Eubacteriales</taxon>
        <taxon>Butyricicoccaceae</taxon>
        <taxon>Butyricicoccus</taxon>
    </lineage>
</organism>
<proteinExistence type="predicted"/>
<sequence>MQPHNRSLGFNILVLSLTFLAVTFLLLALLWPKAPASSNVSADLTQYIAKSVGYQVVIYQTGRSDPVLMTGVDIRTLPQADQEALEEGIPLQDATALAHLLEDYDA</sequence>
<name>A0A1Y4LFT6_9FIRM</name>
<dbReference type="Proteomes" id="UP000195897">
    <property type="component" value="Unassembled WGS sequence"/>
</dbReference>
<evidence type="ECO:0000313" key="1">
    <source>
        <dbReference type="EMBL" id="OUP53721.1"/>
    </source>
</evidence>
<dbReference type="EMBL" id="NFKK01000003">
    <property type="protein sequence ID" value="OUP53721.1"/>
    <property type="molecule type" value="Genomic_DNA"/>
</dbReference>
<gene>
    <name evidence="1" type="ORF">B5F17_03810</name>
</gene>
<comment type="caution">
    <text evidence="1">The sequence shown here is derived from an EMBL/GenBank/DDBJ whole genome shotgun (WGS) entry which is preliminary data.</text>
</comment>
<evidence type="ECO:0000313" key="2">
    <source>
        <dbReference type="Proteomes" id="UP000195897"/>
    </source>
</evidence>
<dbReference type="RefSeq" id="WP_087371007.1">
    <property type="nucleotide sequence ID" value="NZ_NFKK01000003.1"/>
</dbReference>